<evidence type="ECO:0000313" key="2">
    <source>
        <dbReference type="EMBL" id="PQA32643.1"/>
    </source>
</evidence>
<keyword evidence="1" id="KW-0472">Membrane</keyword>
<reference evidence="3" key="1">
    <citation type="submission" date="2018-02" db="EMBL/GenBank/DDBJ databases">
        <title>Genome sequencing of Solimonas sp. HR-BB.</title>
        <authorList>
            <person name="Lee Y."/>
            <person name="Jeon C.O."/>
        </authorList>
    </citation>
    <scope>NUCLEOTIDE SEQUENCE [LARGE SCALE GENOMIC DNA]</scope>
    <source>
        <strain evidence="3">HR-E</strain>
    </source>
</reference>
<dbReference type="OrthoDB" id="6705108at2"/>
<dbReference type="Proteomes" id="UP000243900">
    <property type="component" value="Unassembled WGS sequence"/>
</dbReference>
<name>A0A2P6AQT6_9GAMM</name>
<gene>
    <name evidence="2" type="ORF">C5O18_08815</name>
</gene>
<comment type="caution">
    <text evidence="2">The sequence shown here is derived from an EMBL/GenBank/DDBJ whole genome shotgun (WGS) entry which is preliminary data.</text>
</comment>
<accession>A0A2P6AQT6</accession>
<dbReference type="AlphaFoldDB" id="A0A2P6AQT6"/>
<organism evidence="2 3">
    <name type="scientific">Amnimonas aquatica</name>
    <dbReference type="NCBI Taxonomy" id="2094561"/>
    <lineage>
        <taxon>Bacteria</taxon>
        <taxon>Pseudomonadati</taxon>
        <taxon>Pseudomonadota</taxon>
        <taxon>Gammaproteobacteria</taxon>
        <taxon>Moraxellales</taxon>
        <taxon>Moraxellaceae</taxon>
        <taxon>Amnimonas</taxon>
    </lineage>
</organism>
<keyword evidence="1" id="KW-1133">Transmembrane helix</keyword>
<dbReference type="RefSeq" id="WP_105193218.1">
    <property type="nucleotide sequence ID" value="NZ_PTQZ01000262.1"/>
</dbReference>
<dbReference type="EMBL" id="PTQZ01000262">
    <property type="protein sequence ID" value="PQA32643.1"/>
    <property type="molecule type" value="Genomic_DNA"/>
</dbReference>
<evidence type="ECO:0000256" key="1">
    <source>
        <dbReference type="SAM" id="Phobius"/>
    </source>
</evidence>
<proteinExistence type="predicted"/>
<keyword evidence="3" id="KW-1185">Reference proteome</keyword>
<protein>
    <submittedName>
        <fullName evidence="2">Uncharacterized protein</fullName>
    </submittedName>
</protein>
<keyword evidence="1" id="KW-0812">Transmembrane</keyword>
<sequence>MRPEIKRQGWLIIGFAIAQCLLLQASVRHEWLELGYSARVAVFTLSGIACATLIFLGVLYMVVKGNPERDGARQGASRS</sequence>
<feature type="transmembrane region" description="Helical" evidence="1">
    <location>
        <begin position="41"/>
        <end position="63"/>
    </location>
</feature>
<evidence type="ECO:0000313" key="3">
    <source>
        <dbReference type="Proteomes" id="UP000243900"/>
    </source>
</evidence>